<sequence>MYKRNAFIYLCAVACFIVLLAGCSGENADKKKSADNEAESELIYASAKDINDMNPHFYAGSMPAQGMVYESLIENTKEGIKPLLAESWEVSNDGKTYTFHLRKDVKFHDGEPFNAEAVKQNFDAVQANKEKHSWIKLSTKITGTNVVDEYTFELVLSEAYYPTLVELSMTRPYVFLSPKDFINGGTKDGVNGYHGTGPYVLTEHKTDEKATFEANETYWGGAPKINKITSKVLPAGETTFLALQKGEINFIFTDDRGTDSIDVEAMNQLVESGDYQLVKSEAMNTKMIVANSSKSDNPVSETAVREAIWHAIDRETITRDIFNGTEEAADTLFSANVNYAAVELKKRDYDLEAAKDSLEQAGWKLAGGSVRTKDGNPLAMKLYYDSNSSSQKTQAEYIQSSLKEVGIQLDIAGEESTSIANRRSTGDYDLLFNQTWGLAYDPQSTISAFTSESAYLHTTSGIANADELYDKIDEVMVSADEDTRKSLYADIMKIVHDEAVFIPISNGRVTVVAPKNVNGISFKQTQFELPFEQMSFK</sequence>
<keyword evidence="7" id="KW-1185">Reference proteome</keyword>
<evidence type="ECO:0000259" key="5">
    <source>
        <dbReference type="Pfam" id="PF00496"/>
    </source>
</evidence>
<accession>A0ABT9U3B4</accession>
<dbReference type="RefSeq" id="WP_307203700.1">
    <property type="nucleotide sequence ID" value="NZ_JAUSSU010000004.1"/>
</dbReference>
<dbReference type="Proteomes" id="UP001229346">
    <property type="component" value="Unassembled WGS sequence"/>
</dbReference>
<feature type="chain" id="PRO_5045765618" evidence="4">
    <location>
        <begin position="22"/>
        <end position="537"/>
    </location>
</feature>
<evidence type="ECO:0000256" key="3">
    <source>
        <dbReference type="ARBA" id="ARBA00022729"/>
    </source>
</evidence>
<dbReference type="NCBIfam" id="TIGR02294">
    <property type="entry name" value="nickel_nikA"/>
    <property type="match status" value="1"/>
</dbReference>
<dbReference type="InterPro" id="IPR023765">
    <property type="entry name" value="SBP_5_CS"/>
</dbReference>
<evidence type="ECO:0000256" key="1">
    <source>
        <dbReference type="ARBA" id="ARBA00004193"/>
    </source>
</evidence>
<dbReference type="InterPro" id="IPR011980">
    <property type="entry name" value="CntA-like"/>
</dbReference>
<dbReference type="PANTHER" id="PTHR30290:SF37">
    <property type="entry name" value="NICKEL-BINDING PERIPLASMIC PROTEIN"/>
    <property type="match status" value="1"/>
</dbReference>
<gene>
    <name evidence="6" type="ORF">J2T15_002214</name>
</gene>
<evidence type="ECO:0000256" key="2">
    <source>
        <dbReference type="ARBA" id="ARBA00005695"/>
    </source>
</evidence>
<protein>
    <submittedName>
        <fullName evidence="6">Nickel transport system substrate-binding protein</fullName>
    </submittedName>
</protein>
<dbReference type="Gene3D" id="3.10.105.10">
    <property type="entry name" value="Dipeptide-binding Protein, Domain 3"/>
    <property type="match status" value="1"/>
</dbReference>
<organism evidence="6 7">
    <name type="scientific">Paenibacillus harenae</name>
    <dbReference type="NCBI Taxonomy" id="306543"/>
    <lineage>
        <taxon>Bacteria</taxon>
        <taxon>Bacillati</taxon>
        <taxon>Bacillota</taxon>
        <taxon>Bacilli</taxon>
        <taxon>Bacillales</taxon>
        <taxon>Paenibacillaceae</taxon>
        <taxon>Paenibacillus</taxon>
    </lineage>
</organism>
<dbReference type="InterPro" id="IPR000914">
    <property type="entry name" value="SBP_5_dom"/>
</dbReference>
<evidence type="ECO:0000313" key="6">
    <source>
        <dbReference type="EMBL" id="MDQ0112779.1"/>
    </source>
</evidence>
<dbReference type="Gene3D" id="3.40.190.10">
    <property type="entry name" value="Periplasmic binding protein-like II"/>
    <property type="match status" value="1"/>
</dbReference>
<feature type="signal peptide" evidence="4">
    <location>
        <begin position="1"/>
        <end position="21"/>
    </location>
</feature>
<dbReference type="CDD" id="cd08489">
    <property type="entry name" value="PBP2_NikA"/>
    <property type="match status" value="1"/>
</dbReference>
<evidence type="ECO:0000256" key="4">
    <source>
        <dbReference type="SAM" id="SignalP"/>
    </source>
</evidence>
<dbReference type="EMBL" id="JAUSSU010000004">
    <property type="protein sequence ID" value="MDQ0112779.1"/>
    <property type="molecule type" value="Genomic_DNA"/>
</dbReference>
<dbReference type="PIRSF" id="PIRSF002741">
    <property type="entry name" value="MppA"/>
    <property type="match status" value="1"/>
</dbReference>
<comment type="similarity">
    <text evidence="2">Belongs to the bacterial solute-binding protein 5 family.</text>
</comment>
<dbReference type="PROSITE" id="PS51257">
    <property type="entry name" value="PROKAR_LIPOPROTEIN"/>
    <property type="match status" value="1"/>
</dbReference>
<dbReference type="NCBIfam" id="NF047575">
    <property type="entry name" value="opine_bind_CntA"/>
    <property type="match status" value="1"/>
</dbReference>
<dbReference type="InterPro" id="IPR039424">
    <property type="entry name" value="SBP_5"/>
</dbReference>
<feature type="domain" description="Solute-binding protein family 5" evidence="5">
    <location>
        <begin position="80"/>
        <end position="453"/>
    </location>
</feature>
<dbReference type="InterPro" id="IPR030678">
    <property type="entry name" value="Peptide/Ni-bd"/>
</dbReference>
<dbReference type="PROSITE" id="PS01040">
    <property type="entry name" value="SBP_BACTERIAL_5"/>
    <property type="match status" value="1"/>
</dbReference>
<comment type="subcellular location">
    <subcellularLocation>
        <location evidence="1">Cell membrane</location>
        <topology evidence="1">Lipid-anchor</topology>
    </subcellularLocation>
</comment>
<dbReference type="SUPFAM" id="SSF53850">
    <property type="entry name" value="Periplasmic binding protein-like II"/>
    <property type="match status" value="1"/>
</dbReference>
<keyword evidence="3 4" id="KW-0732">Signal</keyword>
<dbReference type="Pfam" id="PF00496">
    <property type="entry name" value="SBP_bac_5"/>
    <property type="match status" value="1"/>
</dbReference>
<proteinExistence type="inferred from homology"/>
<reference evidence="6 7" key="1">
    <citation type="submission" date="2023-07" db="EMBL/GenBank/DDBJ databases">
        <title>Sorghum-associated microbial communities from plants grown in Nebraska, USA.</title>
        <authorList>
            <person name="Schachtman D."/>
        </authorList>
    </citation>
    <scope>NUCLEOTIDE SEQUENCE [LARGE SCALE GENOMIC DNA]</scope>
    <source>
        <strain evidence="6 7">CC482</strain>
    </source>
</reference>
<name>A0ABT9U3B4_PAEHA</name>
<dbReference type="PANTHER" id="PTHR30290">
    <property type="entry name" value="PERIPLASMIC BINDING COMPONENT OF ABC TRANSPORTER"/>
    <property type="match status" value="1"/>
</dbReference>
<evidence type="ECO:0000313" key="7">
    <source>
        <dbReference type="Proteomes" id="UP001229346"/>
    </source>
</evidence>
<comment type="caution">
    <text evidence="6">The sequence shown here is derived from an EMBL/GenBank/DDBJ whole genome shotgun (WGS) entry which is preliminary data.</text>
</comment>